<evidence type="ECO:0000256" key="8">
    <source>
        <dbReference type="SAM" id="Phobius"/>
    </source>
</evidence>
<feature type="transmembrane region" description="Helical" evidence="8">
    <location>
        <begin position="6"/>
        <end position="30"/>
    </location>
</feature>
<keyword evidence="8" id="KW-1133">Transmembrane helix</keyword>
<dbReference type="FunFam" id="3.30.565.10:FF:000010">
    <property type="entry name" value="Sensor histidine kinase RcsC"/>
    <property type="match status" value="1"/>
</dbReference>
<dbReference type="InterPro" id="IPR003594">
    <property type="entry name" value="HATPase_dom"/>
</dbReference>
<dbReference type="PANTHER" id="PTHR43047:SF78">
    <property type="entry name" value="SENSORY_REGULATORY PROTEIN RPFC"/>
    <property type="match status" value="1"/>
</dbReference>
<dbReference type="InterPro" id="IPR005467">
    <property type="entry name" value="His_kinase_dom"/>
</dbReference>
<keyword evidence="4" id="KW-0597">Phosphoprotein</keyword>
<evidence type="ECO:0000259" key="9">
    <source>
        <dbReference type="PROSITE" id="PS50109"/>
    </source>
</evidence>
<accession>A0A1S7LMY0</accession>
<dbReference type="Pfam" id="PF02518">
    <property type="entry name" value="HATPase_c"/>
    <property type="match status" value="1"/>
</dbReference>
<evidence type="ECO:0000256" key="2">
    <source>
        <dbReference type="ARBA" id="ARBA00004370"/>
    </source>
</evidence>
<dbReference type="SMART" id="SM00387">
    <property type="entry name" value="HATPase_c"/>
    <property type="match status" value="1"/>
</dbReference>
<name>A0A1S7LMY0_MAGMO</name>
<dbReference type="GO" id="GO:0000155">
    <property type="term" value="F:phosphorelay sensor kinase activity"/>
    <property type="evidence" value="ECO:0007669"/>
    <property type="project" value="InterPro"/>
</dbReference>
<dbReference type="InterPro" id="IPR004358">
    <property type="entry name" value="Sig_transdc_His_kin-like_C"/>
</dbReference>
<dbReference type="SUPFAM" id="SSF158472">
    <property type="entry name" value="HAMP domain-like"/>
    <property type="match status" value="1"/>
</dbReference>
<organism evidence="13">
    <name type="scientific">Magnetococcus massalia (strain MO-1)</name>
    <dbReference type="NCBI Taxonomy" id="451514"/>
    <lineage>
        <taxon>Bacteria</taxon>
        <taxon>Pseudomonadati</taxon>
        <taxon>Pseudomonadota</taxon>
        <taxon>Magnetococcia</taxon>
        <taxon>Magnetococcales</taxon>
        <taxon>Magnetococcaceae</taxon>
        <taxon>Magnetococcus</taxon>
    </lineage>
</organism>
<keyword evidence="7" id="KW-0902">Two-component regulatory system</keyword>
<keyword evidence="8" id="KW-0812">Transmembrane</keyword>
<comment type="subcellular location">
    <subcellularLocation>
        <location evidence="2">Membrane</location>
    </subcellularLocation>
</comment>
<evidence type="ECO:0000256" key="4">
    <source>
        <dbReference type="ARBA" id="ARBA00022553"/>
    </source>
</evidence>
<feature type="transmembrane region" description="Helical" evidence="8">
    <location>
        <begin position="154"/>
        <end position="177"/>
    </location>
</feature>
<dbReference type="PROSITE" id="PS50885">
    <property type="entry name" value="HAMP"/>
    <property type="match status" value="1"/>
</dbReference>
<dbReference type="Pfam" id="PF00672">
    <property type="entry name" value="HAMP"/>
    <property type="match status" value="1"/>
</dbReference>
<dbReference type="AlphaFoldDB" id="A0A1S7LMY0"/>
<gene>
    <name evidence="13" type="ORF">MAGMO_3340</name>
</gene>
<dbReference type="SMART" id="SM00091">
    <property type="entry name" value="PAS"/>
    <property type="match status" value="1"/>
</dbReference>
<keyword evidence="5" id="KW-0808">Transferase</keyword>
<feature type="domain" description="PAC" evidence="11">
    <location>
        <begin position="308"/>
        <end position="361"/>
    </location>
</feature>
<feature type="domain" description="HAMP" evidence="12">
    <location>
        <begin position="174"/>
        <end position="226"/>
    </location>
</feature>
<dbReference type="PROSITE" id="PS50112">
    <property type="entry name" value="PAS"/>
    <property type="match status" value="1"/>
</dbReference>
<keyword evidence="8" id="KW-0472">Membrane</keyword>
<dbReference type="Gene3D" id="3.30.450.20">
    <property type="entry name" value="PAS domain"/>
    <property type="match status" value="1"/>
</dbReference>
<evidence type="ECO:0000256" key="1">
    <source>
        <dbReference type="ARBA" id="ARBA00000085"/>
    </source>
</evidence>
<comment type="catalytic activity">
    <reaction evidence="1">
        <text>ATP + protein L-histidine = ADP + protein N-phospho-L-histidine.</text>
        <dbReference type="EC" id="2.7.13.3"/>
    </reaction>
</comment>
<dbReference type="InterPro" id="IPR003660">
    <property type="entry name" value="HAMP_dom"/>
</dbReference>
<sequence length="628" mass="69578">MSFRWKAIGFIASVEGLFSLFFAIIVVSVMQGMIEEQFLKRAQVTAKLFSTTTENAVLATDVASLESFVNKVITNPDLLYARVRNADEVLAEAGTHEKLLYRPFKADQNLSDVDDKVFDTFAEIRLNGELFGRVEIGMATTLLERTITAVRWKVILVGLGEIILSAFISYLLGGLLVKQLSHLQSASKRIANGEMHYRIDVNGEDEIAQTAHAFNTMSAKLEGVLDTLQERNHALDRASTQLKSVLDTAQNGIITINENGMIEQANPCAERIFGYQTLEMVGENISLLIPDLYPSQHEDYLLDGLSHSGHEIEAQRQDGTTVPIWMAVSALQMDTEDSQRRFVAVIADITEQRAAQQTLIEAKEAAESANKAKTDFLHVMSHELRTPLQGARGPLQEFNDQFTAFEGMDILQELVDEIPDVAHRTTIQNALEVLHQEVHEVSSQGLRSAEHLLKLIEEILDFARIEAGKLKVDTVAVEASITVHEVLEMVQHQAAAKGLQLTSSIDEEITILADPMRFKQILLNLMGNAVKFTEQGEISLCAYAKDDHAWFEVSDTGCGIPEDQLDGIFTAFEQVDNSATRRVGGTGLGLPITRKLLKLMRGTIAVESTVEHGSTFRFSLPLQMGQKL</sequence>
<dbReference type="CDD" id="cd16922">
    <property type="entry name" value="HATPase_EvgS-ArcB-TorS-like"/>
    <property type="match status" value="1"/>
</dbReference>
<dbReference type="PANTHER" id="PTHR43047">
    <property type="entry name" value="TWO-COMPONENT HISTIDINE PROTEIN KINASE"/>
    <property type="match status" value="1"/>
</dbReference>
<evidence type="ECO:0000256" key="5">
    <source>
        <dbReference type="ARBA" id="ARBA00022679"/>
    </source>
</evidence>
<dbReference type="SUPFAM" id="SSF55874">
    <property type="entry name" value="ATPase domain of HSP90 chaperone/DNA topoisomerase II/histidine kinase"/>
    <property type="match status" value="1"/>
</dbReference>
<dbReference type="PRINTS" id="PR00344">
    <property type="entry name" value="BCTRLSENSOR"/>
</dbReference>
<evidence type="ECO:0000256" key="6">
    <source>
        <dbReference type="ARBA" id="ARBA00022777"/>
    </source>
</evidence>
<evidence type="ECO:0000259" key="12">
    <source>
        <dbReference type="PROSITE" id="PS50885"/>
    </source>
</evidence>
<evidence type="ECO:0000313" key="13">
    <source>
        <dbReference type="EMBL" id="CRH07477.1"/>
    </source>
</evidence>
<feature type="domain" description="PAS" evidence="10">
    <location>
        <begin position="238"/>
        <end position="291"/>
    </location>
</feature>
<feature type="domain" description="Histidine kinase" evidence="9">
    <location>
        <begin position="379"/>
        <end position="624"/>
    </location>
</feature>
<evidence type="ECO:0000259" key="11">
    <source>
        <dbReference type="PROSITE" id="PS50113"/>
    </source>
</evidence>
<dbReference type="Gene3D" id="6.10.340.10">
    <property type="match status" value="1"/>
</dbReference>
<reference evidence="13" key="1">
    <citation type="submission" date="2015-04" db="EMBL/GenBank/DDBJ databases">
        <authorList>
            <person name="Syromyatnikov M.Y."/>
            <person name="Popov V.N."/>
        </authorList>
    </citation>
    <scope>NUCLEOTIDE SEQUENCE</scope>
    <source>
        <strain evidence="13">MO-1</strain>
    </source>
</reference>
<dbReference type="CDD" id="cd00082">
    <property type="entry name" value="HisKA"/>
    <property type="match status" value="1"/>
</dbReference>
<dbReference type="SMART" id="SM00304">
    <property type="entry name" value="HAMP"/>
    <property type="match status" value="1"/>
</dbReference>
<dbReference type="PROSITE" id="PS50113">
    <property type="entry name" value="PAC"/>
    <property type="match status" value="1"/>
</dbReference>
<dbReference type="PROSITE" id="PS50109">
    <property type="entry name" value="HIS_KIN"/>
    <property type="match status" value="1"/>
</dbReference>
<protein>
    <recommendedName>
        <fullName evidence="3">histidine kinase</fullName>
        <ecNumber evidence="3">2.7.13.3</ecNumber>
    </recommendedName>
</protein>
<dbReference type="Gene3D" id="1.10.287.130">
    <property type="match status" value="1"/>
</dbReference>
<dbReference type="SUPFAM" id="SSF47384">
    <property type="entry name" value="Homodimeric domain of signal transducing histidine kinase"/>
    <property type="match status" value="1"/>
</dbReference>
<dbReference type="EMBL" id="LO017727">
    <property type="protein sequence ID" value="CRH07477.1"/>
    <property type="molecule type" value="Genomic_DNA"/>
</dbReference>
<dbReference type="EC" id="2.7.13.3" evidence="3"/>
<dbReference type="SUPFAM" id="SSF55785">
    <property type="entry name" value="PYP-like sensor domain (PAS domain)"/>
    <property type="match status" value="1"/>
</dbReference>
<dbReference type="InterPro" id="IPR036097">
    <property type="entry name" value="HisK_dim/P_sf"/>
</dbReference>
<dbReference type="InterPro" id="IPR000700">
    <property type="entry name" value="PAS-assoc_C"/>
</dbReference>
<dbReference type="NCBIfam" id="TIGR00229">
    <property type="entry name" value="sensory_box"/>
    <property type="match status" value="1"/>
</dbReference>
<dbReference type="CDD" id="cd00130">
    <property type="entry name" value="PAS"/>
    <property type="match status" value="1"/>
</dbReference>
<proteinExistence type="predicted"/>
<evidence type="ECO:0000259" key="10">
    <source>
        <dbReference type="PROSITE" id="PS50112"/>
    </source>
</evidence>
<keyword evidence="6 13" id="KW-0418">Kinase</keyword>
<dbReference type="InterPro" id="IPR035965">
    <property type="entry name" value="PAS-like_dom_sf"/>
</dbReference>
<dbReference type="InterPro" id="IPR036890">
    <property type="entry name" value="HATPase_C_sf"/>
</dbReference>
<dbReference type="CDD" id="cd06225">
    <property type="entry name" value="HAMP"/>
    <property type="match status" value="1"/>
</dbReference>
<dbReference type="Pfam" id="PF13426">
    <property type="entry name" value="PAS_9"/>
    <property type="match status" value="1"/>
</dbReference>
<dbReference type="SMART" id="SM00388">
    <property type="entry name" value="HisKA"/>
    <property type="match status" value="1"/>
</dbReference>
<dbReference type="InterPro" id="IPR003661">
    <property type="entry name" value="HisK_dim/P_dom"/>
</dbReference>
<evidence type="ECO:0000256" key="7">
    <source>
        <dbReference type="ARBA" id="ARBA00023012"/>
    </source>
</evidence>
<evidence type="ECO:0000256" key="3">
    <source>
        <dbReference type="ARBA" id="ARBA00012438"/>
    </source>
</evidence>
<dbReference type="InterPro" id="IPR000014">
    <property type="entry name" value="PAS"/>
</dbReference>
<dbReference type="GO" id="GO:0016020">
    <property type="term" value="C:membrane"/>
    <property type="evidence" value="ECO:0007669"/>
    <property type="project" value="UniProtKB-SubCell"/>
</dbReference>
<dbReference type="Gene3D" id="3.30.565.10">
    <property type="entry name" value="Histidine kinase-like ATPase, C-terminal domain"/>
    <property type="match status" value="1"/>
</dbReference>